<evidence type="ECO:0000313" key="7">
    <source>
        <dbReference type="EMBL" id="KAK1618013.1"/>
    </source>
</evidence>
<organism evidence="7 8">
    <name type="scientific">Lolium multiflorum</name>
    <name type="common">Italian ryegrass</name>
    <name type="synonym">Lolium perenne subsp. multiflorum</name>
    <dbReference type="NCBI Taxonomy" id="4521"/>
    <lineage>
        <taxon>Eukaryota</taxon>
        <taxon>Viridiplantae</taxon>
        <taxon>Streptophyta</taxon>
        <taxon>Embryophyta</taxon>
        <taxon>Tracheophyta</taxon>
        <taxon>Spermatophyta</taxon>
        <taxon>Magnoliopsida</taxon>
        <taxon>Liliopsida</taxon>
        <taxon>Poales</taxon>
        <taxon>Poaceae</taxon>
        <taxon>BOP clade</taxon>
        <taxon>Pooideae</taxon>
        <taxon>Poodae</taxon>
        <taxon>Poeae</taxon>
        <taxon>Poeae Chloroplast Group 2 (Poeae type)</taxon>
        <taxon>Loliodinae</taxon>
        <taxon>Loliinae</taxon>
        <taxon>Lolium</taxon>
    </lineage>
</organism>
<comment type="similarity">
    <text evidence="4">Belongs to the cyclin family.</text>
</comment>
<evidence type="ECO:0000256" key="1">
    <source>
        <dbReference type="ARBA" id="ARBA00022618"/>
    </source>
</evidence>
<dbReference type="EMBL" id="JAUUTY010000006">
    <property type="protein sequence ID" value="KAK1618013.1"/>
    <property type="molecule type" value="Genomic_DNA"/>
</dbReference>
<proteinExistence type="inferred from homology"/>
<feature type="domain" description="Cyclin C-terminal" evidence="6">
    <location>
        <begin position="213"/>
        <end position="302"/>
    </location>
</feature>
<dbReference type="Gene3D" id="1.10.472.10">
    <property type="entry name" value="Cyclin-like"/>
    <property type="match status" value="2"/>
</dbReference>
<dbReference type="SMART" id="SM01332">
    <property type="entry name" value="Cyclin_C"/>
    <property type="match status" value="1"/>
</dbReference>
<dbReference type="InterPro" id="IPR039361">
    <property type="entry name" value="Cyclin"/>
</dbReference>
<dbReference type="SUPFAM" id="SSF47954">
    <property type="entry name" value="Cyclin-like"/>
    <property type="match status" value="2"/>
</dbReference>
<evidence type="ECO:0000259" key="6">
    <source>
        <dbReference type="SMART" id="SM01332"/>
    </source>
</evidence>
<keyword evidence="3" id="KW-0131">Cell cycle</keyword>
<protein>
    <recommendedName>
        <fullName evidence="9">Cyclin N-terminal domain-containing protein</fullName>
    </recommendedName>
</protein>
<accession>A0AAD8REX5</accession>
<dbReference type="Proteomes" id="UP001231189">
    <property type="component" value="Unassembled WGS sequence"/>
</dbReference>
<dbReference type="InterPro" id="IPR013763">
    <property type="entry name" value="Cyclin-like_dom"/>
</dbReference>
<comment type="caution">
    <text evidence="7">The sequence shown here is derived from an EMBL/GenBank/DDBJ whole genome shotgun (WGS) entry which is preliminary data.</text>
</comment>
<evidence type="ECO:0008006" key="9">
    <source>
        <dbReference type="Google" id="ProtNLM"/>
    </source>
</evidence>
<dbReference type="Pfam" id="PF02984">
    <property type="entry name" value="Cyclin_C"/>
    <property type="match status" value="1"/>
</dbReference>
<sequence>MDPCSFELISGTPLSAVFSGYVDQSTTTEFDDAYLRAIGAPVRFASSSPIHHAAALHDSIELPATCELSDYDADIDVNLRKMEKDAKQWPSPEYLKTVQEGRMSKSRRADLVSWMDDFTRYFDLAPGTLHRAVSYVDRVLSQRTLPETDTEHQLQLLGATAVYTAAKYEEQCSTHKLNATAVAGICGLDTTSKEVIDMELGMVEALDYDLSGPTAYTFVEHFTRYIGRGEQHSEVRRLAHHLANRSLYDYSLLQLLPSVVAASAVFLARLILNPNAIDVQQWNEDFEELTGYWPTDMASSPCTC</sequence>
<dbReference type="InterPro" id="IPR036915">
    <property type="entry name" value="Cyclin-like_sf"/>
</dbReference>
<dbReference type="AlphaFoldDB" id="A0AAD8REX5"/>
<evidence type="ECO:0000313" key="8">
    <source>
        <dbReference type="Proteomes" id="UP001231189"/>
    </source>
</evidence>
<dbReference type="GO" id="GO:0051301">
    <property type="term" value="P:cell division"/>
    <property type="evidence" value="ECO:0007669"/>
    <property type="project" value="UniProtKB-KW"/>
</dbReference>
<reference evidence="7" key="1">
    <citation type="submission" date="2023-07" db="EMBL/GenBank/DDBJ databases">
        <title>A chromosome-level genome assembly of Lolium multiflorum.</title>
        <authorList>
            <person name="Chen Y."/>
            <person name="Copetti D."/>
            <person name="Kolliker R."/>
            <person name="Studer B."/>
        </authorList>
    </citation>
    <scope>NUCLEOTIDE SEQUENCE</scope>
    <source>
        <strain evidence="7">02402/16</strain>
        <tissue evidence="7">Leaf</tissue>
    </source>
</reference>
<dbReference type="PANTHER" id="PTHR10177">
    <property type="entry name" value="CYCLINS"/>
    <property type="match status" value="1"/>
</dbReference>
<feature type="domain" description="Cyclin-like" evidence="5">
    <location>
        <begin position="113"/>
        <end position="204"/>
    </location>
</feature>
<keyword evidence="1" id="KW-0132">Cell division</keyword>
<dbReference type="Pfam" id="PF00134">
    <property type="entry name" value="Cyclin_N"/>
    <property type="match status" value="1"/>
</dbReference>
<evidence type="ECO:0000259" key="5">
    <source>
        <dbReference type="SMART" id="SM00385"/>
    </source>
</evidence>
<dbReference type="InterPro" id="IPR048258">
    <property type="entry name" value="Cyclins_cyclin-box"/>
</dbReference>
<evidence type="ECO:0000256" key="3">
    <source>
        <dbReference type="ARBA" id="ARBA00023306"/>
    </source>
</evidence>
<evidence type="ECO:0000256" key="4">
    <source>
        <dbReference type="RuleBase" id="RU000383"/>
    </source>
</evidence>
<dbReference type="SMART" id="SM00385">
    <property type="entry name" value="CYCLIN"/>
    <property type="match status" value="2"/>
</dbReference>
<keyword evidence="8" id="KW-1185">Reference proteome</keyword>
<dbReference type="InterPro" id="IPR004367">
    <property type="entry name" value="Cyclin_C-dom"/>
</dbReference>
<dbReference type="PROSITE" id="PS00292">
    <property type="entry name" value="CYCLINS"/>
    <property type="match status" value="1"/>
</dbReference>
<name>A0AAD8REX5_LOLMU</name>
<gene>
    <name evidence="7" type="ORF">QYE76_023530</name>
</gene>
<keyword evidence="2 4" id="KW-0195">Cyclin</keyword>
<feature type="domain" description="Cyclin-like" evidence="5">
    <location>
        <begin position="220"/>
        <end position="303"/>
    </location>
</feature>
<dbReference type="InterPro" id="IPR006671">
    <property type="entry name" value="Cyclin_N"/>
</dbReference>
<evidence type="ECO:0000256" key="2">
    <source>
        <dbReference type="ARBA" id="ARBA00023127"/>
    </source>
</evidence>